<dbReference type="AlphaFoldDB" id="A0A9W8LRE4"/>
<evidence type="ECO:0000256" key="3">
    <source>
        <dbReference type="ARBA" id="ARBA00022692"/>
    </source>
</evidence>
<keyword evidence="13" id="KW-1185">Reference proteome</keyword>
<dbReference type="PANTHER" id="PTHR31068">
    <property type="entry name" value="MITOCHONDRIAL DISTRIBUTION AND MORPHOLOGY PROTEIN 31"/>
    <property type="match status" value="1"/>
</dbReference>
<feature type="region of interest" description="Disordered" evidence="10">
    <location>
        <begin position="1"/>
        <end position="42"/>
    </location>
</feature>
<evidence type="ECO:0000256" key="11">
    <source>
        <dbReference type="SAM" id="Phobius"/>
    </source>
</evidence>
<dbReference type="EMBL" id="JANBUO010001607">
    <property type="protein sequence ID" value="KAJ2797539.1"/>
    <property type="molecule type" value="Genomic_DNA"/>
</dbReference>
<evidence type="ECO:0000313" key="13">
    <source>
        <dbReference type="Proteomes" id="UP001140094"/>
    </source>
</evidence>
<accession>A0A9W8LRE4</accession>
<feature type="non-terminal residue" evidence="12">
    <location>
        <position position="325"/>
    </location>
</feature>
<sequence length="325" mass="37858">MTDSKTASEELSRRKDGIKFQAFKSNGYPPSDTDRHKGCQADVPDAYNRPRIAAPDSYRALPEPPLDPFYFYHLSARQDILRELSGFLPRLRVRLRRALKGSYQKRPWTIDDIFALVTWVVMSQAMLLLIGTTTTVSVALWLLNRLHYQDWIARRLSEWVSSTLGISVSFESAIAPAWRHGTIRFNNVKIRCGPEHGYVLPDGTQDVNFTMYDLHIDHIDVALSLWRWMDDRGLIRECSMRGVRGTVDRRQVQWHSDVIYNPSDYRVNHRPGYFDLELLEVDDMLLSVHPWRDFRPITISIYSASLPRFRDRWLLYDSLNANSIV</sequence>
<evidence type="ECO:0000256" key="5">
    <source>
        <dbReference type="ARBA" id="ARBA00022946"/>
    </source>
</evidence>
<keyword evidence="7" id="KW-0496">Mitochondrion</keyword>
<reference evidence="12" key="1">
    <citation type="submission" date="2022-07" db="EMBL/GenBank/DDBJ databases">
        <title>Phylogenomic reconstructions and comparative analyses of Kickxellomycotina fungi.</title>
        <authorList>
            <person name="Reynolds N.K."/>
            <person name="Stajich J.E."/>
            <person name="Barry K."/>
            <person name="Grigoriev I.V."/>
            <person name="Crous P."/>
            <person name="Smith M.E."/>
        </authorList>
    </citation>
    <scope>NUCLEOTIDE SEQUENCE</scope>
    <source>
        <strain evidence="12">NRRL 1565</strain>
    </source>
</reference>
<organism evidence="12 13">
    <name type="scientific">Coemansia guatemalensis</name>
    <dbReference type="NCBI Taxonomy" id="2761395"/>
    <lineage>
        <taxon>Eukaryota</taxon>
        <taxon>Fungi</taxon>
        <taxon>Fungi incertae sedis</taxon>
        <taxon>Zoopagomycota</taxon>
        <taxon>Kickxellomycotina</taxon>
        <taxon>Kickxellomycetes</taxon>
        <taxon>Kickxellales</taxon>
        <taxon>Kickxellaceae</taxon>
        <taxon>Coemansia</taxon>
    </lineage>
</organism>
<evidence type="ECO:0000256" key="4">
    <source>
        <dbReference type="ARBA" id="ARBA00022792"/>
    </source>
</evidence>
<dbReference type="OrthoDB" id="17678at2759"/>
<dbReference type="GO" id="GO:0005743">
    <property type="term" value="C:mitochondrial inner membrane"/>
    <property type="evidence" value="ECO:0007669"/>
    <property type="project" value="UniProtKB-SubCell"/>
</dbReference>
<feature type="compositionally biased region" description="Basic and acidic residues" evidence="10">
    <location>
        <begin position="1"/>
        <end position="18"/>
    </location>
</feature>
<keyword evidence="6 11" id="KW-1133">Transmembrane helix</keyword>
<dbReference type="Proteomes" id="UP001140094">
    <property type="component" value="Unassembled WGS sequence"/>
</dbReference>
<evidence type="ECO:0000256" key="6">
    <source>
        <dbReference type="ARBA" id="ARBA00022989"/>
    </source>
</evidence>
<protein>
    <submittedName>
        <fullName evidence="12">Mitochondrial distribution and morphology protein 31, mitochondrial</fullName>
    </submittedName>
</protein>
<evidence type="ECO:0000256" key="10">
    <source>
        <dbReference type="SAM" id="MobiDB-lite"/>
    </source>
</evidence>
<keyword evidence="5" id="KW-0809">Transit peptide</keyword>
<evidence type="ECO:0000256" key="8">
    <source>
        <dbReference type="ARBA" id="ARBA00023136"/>
    </source>
</evidence>
<evidence type="ECO:0000256" key="2">
    <source>
        <dbReference type="ARBA" id="ARBA00005687"/>
    </source>
</evidence>
<comment type="function">
    <text evidence="9">Involved in the organization of the mitochondrial membranes and the global structure of the mitochondria. Also required for mitochondrial distribution and mobility as well as for the maintenance of mitochondrial DNA nucleoids structures.</text>
</comment>
<comment type="subcellular location">
    <subcellularLocation>
        <location evidence="1">Mitochondrion inner membrane</location>
    </subcellularLocation>
</comment>
<keyword evidence="3 11" id="KW-0812">Transmembrane</keyword>
<evidence type="ECO:0000256" key="9">
    <source>
        <dbReference type="ARBA" id="ARBA00025191"/>
    </source>
</evidence>
<evidence type="ECO:0000256" key="7">
    <source>
        <dbReference type="ARBA" id="ARBA00023128"/>
    </source>
</evidence>
<dbReference type="GO" id="GO:0007005">
    <property type="term" value="P:mitochondrion organization"/>
    <property type="evidence" value="ECO:0007669"/>
    <property type="project" value="InterPro"/>
</dbReference>
<keyword evidence="8 11" id="KW-0472">Membrane</keyword>
<keyword evidence="4" id="KW-0999">Mitochondrion inner membrane</keyword>
<evidence type="ECO:0000256" key="1">
    <source>
        <dbReference type="ARBA" id="ARBA00004273"/>
    </source>
</evidence>
<comment type="similarity">
    <text evidence="2">Belongs to the MDM31/MDM32 family.</text>
</comment>
<dbReference type="GO" id="GO:0000001">
    <property type="term" value="P:mitochondrion inheritance"/>
    <property type="evidence" value="ECO:0007669"/>
    <property type="project" value="InterPro"/>
</dbReference>
<comment type="caution">
    <text evidence="12">The sequence shown here is derived from an EMBL/GenBank/DDBJ whole genome shotgun (WGS) entry which is preliminary data.</text>
</comment>
<dbReference type="PANTHER" id="PTHR31068:SF0">
    <property type="entry name" value="MITOCHONDRIAL DISTRIBUTION AND MORPHOLOGY PROTEIN 31"/>
    <property type="match status" value="1"/>
</dbReference>
<dbReference type="InterPro" id="IPR012571">
    <property type="entry name" value="Mdm31/Mdm32"/>
</dbReference>
<gene>
    <name evidence="12" type="primary">MDM31_1</name>
    <name evidence="12" type="ORF">H4R20_005145</name>
</gene>
<evidence type="ECO:0000313" key="12">
    <source>
        <dbReference type="EMBL" id="KAJ2797539.1"/>
    </source>
</evidence>
<feature type="transmembrane region" description="Helical" evidence="11">
    <location>
        <begin position="113"/>
        <end position="143"/>
    </location>
</feature>
<dbReference type="Pfam" id="PF08118">
    <property type="entry name" value="MDM31_MDM32"/>
    <property type="match status" value="2"/>
</dbReference>
<name>A0A9W8LRE4_9FUNG</name>
<proteinExistence type="inferred from homology"/>